<accession>A0ABT4CJY5</accession>
<evidence type="ECO:0000256" key="1">
    <source>
        <dbReference type="SAM" id="Phobius"/>
    </source>
</evidence>
<comment type="caution">
    <text evidence="2">The sequence shown here is derived from an EMBL/GenBank/DDBJ whole genome shotgun (WGS) entry which is preliminary data.</text>
</comment>
<feature type="transmembrane region" description="Helical" evidence="1">
    <location>
        <begin position="70"/>
        <end position="91"/>
    </location>
</feature>
<keyword evidence="1" id="KW-0472">Membrane</keyword>
<evidence type="ECO:0000313" key="2">
    <source>
        <dbReference type="EMBL" id="MCY6369360.1"/>
    </source>
</evidence>
<keyword evidence="1" id="KW-0812">Transmembrane</keyword>
<protein>
    <recommendedName>
        <fullName evidence="4">Zinc ribbon domain-containing protein</fullName>
    </recommendedName>
</protein>
<sequence length="232" mass="27498">MYCPKCKRKYTDGSLRCRECNEKLVVRLPMEKVKKKKEIQHHNSRLKNNKRDIIGELFLKMIFSNKPLHIYILGFLIGGLVIYFGAMELAFEKMDLKDALLVVKILEKFKFILLTIVPLILFVYGIEEWRCYEKLKMKNKTAAVIMKGMLILFIVTAEINMLSKPVLDFIYKDHYISKGTVTSIYKERRYGRITIYVDHKGYSYTKRLRRVTIGKTYTFTYSRRSHLILDIK</sequence>
<keyword evidence="3" id="KW-1185">Reference proteome</keyword>
<proteinExistence type="predicted"/>
<keyword evidence="1" id="KW-1133">Transmembrane helix</keyword>
<name>A0ABT4CJY5_9CLOT</name>
<dbReference type="Proteomes" id="UP001079657">
    <property type="component" value="Unassembled WGS sequence"/>
</dbReference>
<gene>
    <name evidence="2" type="ORF">OXH55_01705</name>
</gene>
<feature type="transmembrane region" description="Helical" evidence="1">
    <location>
        <begin position="141"/>
        <end position="162"/>
    </location>
</feature>
<feature type="transmembrane region" description="Helical" evidence="1">
    <location>
        <begin position="111"/>
        <end position="129"/>
    </location>
</feature>
<evidence type="ECO:0000313" key="3">
    <source>
        <dbReference type="Proteomes" id="UP001079657"/>
    </source>
</evidence>
<evidence type="ECO:0008006" key="4">
    <source>
        <dbReference type="Google" id="ProtNLM"/>
    </source>
</evidence>
<organism evidence="2 3">
    <name type="scientific">Clostridium ganghwense</name>
    <dbReference type="NCBI Taxonomy" id="312089"/>
    <lineage>
        <taxon>Bacteria</taxon>
        <taxon>Bacillati</taxon>
        <taxon>Bacillota</taxon>
        <taxon>Clostridia</taxon>
        <taxon>Eubacteriales</taxon>
        <taxon>Clostridiaceae</taxon>
        <taxon>Clostridium</taxon>
    </lineage>
</organism>
<dbReference type="EMBL" id="JAPQES010000001">
    <property type="protein sequence ID" value="MCY6369360.1"/>
    <property type="molecule type" value="Genomic_DNA"/>
</dbReference>
<dbReference type="RefSeq" id="WP_268047687.1">
    <property type="nucleotide sequence ID" value="NZ_JAPQES010000001.1"/>
</dbReference>
<reference evidence="2" key="1">
    <citation type="submission" date="2022-12" db="EMBL/GenBank/DDBJ databases">
        <authorList>
            <person name="Wang J."/>
        </authorList>
    </citation>
    <scope>NUCLEOTIDE SEQUENCE</scope>
    <source>
        <strain evidence="2">HY-42-06</strain>
    </source>
</reference>